<proteinExistence type="predicted"/>
<dbReference type="PATRIC" id="fig|265726.11.peg.2960"/>
<evidence type="ECO:0000256" key="1">
    <source>
        <dbReference type="SAM" id="SignalP"/>
    </source>
</evidence>
<dbReference type="RefSeq" id="WP_052730080.1">
    <property type="nucleotide sequence ID" value="NZ_JWYV01000029.1"/>
</dbReference>
<comment type="caution">
    <text evidence="2">The sequence shown here is derived from an EMBL/GenBank/DDBJ whole genome shotgun (WGS) entry which is preliminary data.</text>
</comment>
<reference evidence="2 3" key="1">
    <citation type="submission" date="2014-12" db="EMBL/GenBank/DDBJ databases">
        <title>Mercury Reductase activity and rhizosphere competence traits in the genome of root associated Photobacterium halotolerans MELD1.</title>
        <authorList>
            <person name="Mathew D.C."/>
            <person name="Huang C.-C."/>
        </authorList>
    </citation>
    <scope>NUCLEOTIDE SEQUENCE [LARGE SCALE GENOMIC DNA]</scope>
    <source>
        <strain evidence="2 3">MELD1</strain>
    </source>
</reference>
<sequence>MNDLIMTGYMVCWLSCSSVWAAGFAEQREQYNDCILTYVSAAEEAAAITWLTNACRELYLDNILLTEKDKQYYQCLLEFMSKSSRLEATLSIKQACQDRYRSFLR</sequence>
<dbReference type="EMBL" id="JWYV01000029">
    <property type="protein sequence ID" value="KKC97991.1"/>
    <property type="molecule type" value="Genomic_DNA"/>
</dbReference>
<evidence type="ECO:0000313" key="2">
    <source>
        <dbReference type="EMBL" id="KKC97991.1"/>
    </source>
</evidence>
<keyword evidence="3" id="KW-1185">Reference proteome</keyword>
<gene>
    <name evidence="2" type="ORF">KY46_20760</name>
</gene>
<dbReference type="InterPro" id="IPR048087">
    <property type="entry name" value="VF_A0006-like"/>
</dbReference>
<protein>
    <recommendedName>
        <fullName evidence="4">Lipoprotein</fullName>
    </recommendedName>
</protein>
<name>A0A0F5V8B4_9GAMM</name>
<feature type="chain" id="PRO_5002496146" description="Lipoprotein" evidence="1">
    <location>
        <begin position="22"/>
        <end position="105"/>
    </location>
</feature>
<accession>A0A0F5V8B4</accession>
<evidence type="ECO:0008006" key="4">
    <source>
        <dbReference type="Google" id="ProtNLM"/>
    </source>
</evidence>
<keyword evidence="1" id="KW-0732">Signal</keyword>
<dbReference type="NCBIfam" id="NF041602">
    <property type="entry name" value="VF_A0006_fam"/>
    <property type="match status" value="1"/>
</dbReference>
<dbReference type="AlphaFoldDB" id="A0A0F5V8B4"/>
<organism evidence="2 3">
    <name type="scientific">Photobacterium halotolerans</name>
    <dbReference type="NCBI Taxonomy" id="265726"/>
    <lineage>
        <taxon>Bacteria</taxon>
        <taxon>Pseudomonadati</taxon>
        <taxon>Pseudomonadota</taxon>
        <taxon>Gammaproteobacteria</taxon>
        <taxon>Vibrionales</taxon>
        <taxon>Vibrionaceae</taxon>
        <taxon>Photobacterium</taxon>
    </lineage>
</organism>
<feature type="signal peptide" evidence="1">
    <location>
        <begin position="1"/>
        <end position="21"/>
    </location>
</feature>
<evidence type="ECO:0000313" key="3">
    <source>
        <dbReference type="Proteomes" id="UP000033633"/>
    </source>
</evidence>
<dbReference type="Proteomes" id="UP000033633">
    <property type="component" value="Unassembled WGS sequence"/>
</dbReference>